<dbReference type="InterPro" id="IPR039447">
    <property type="entry name" value="UreH-like_TM_dom"/>
</dbReference>
<dbReference type="PANTHER" id="PTHR42208">
    <property type="entry name" value="HEAVY METAL TRANSPORTER-RELATED"/>
    <property type="match status" value="1"/>
</dbReference>
<evidence type="ECO:0000313" key="6">
    <source>
        <dbReference type="Proteomes" id="UP000653904"/>
    </source>
</evidence>
<feature type="transmembrane region" description="Helical" evidence="3">
    <location>
        <begin position="117"/>
        <end position="141"/>
    </location>
</feature>
<evidence type="ECO:0000259" key="4">
    <source>
        <dbReference type="PROSITE" id="PS50846"/>
    </source>
</evidence>
<dbReference type="Proteomes" id="UP000653904">
    <property type="component" value="Unassembled WGS sequence"/>
</dbReference>
<dbReference type="SUPFAM" id="SSF49503">
    <property type="entry name" value="Cupredoxins"/>
    <property type="match status" value="1"/>
</dbReference>
<dbReference type="InterPro" id="IPR008972">
    <property type="entry name" value="Cupredoxin"/>
</dbReference>
<feature type="transmembrane region" description="Helical" evidence="3">
    <location>
        <begin position="318"/>
        <end position="340"/>
    </location>
</feature>
<dbReference type="SUPFAM" id="SSF55008">
    <property type="entry name" value="HMA, heavy metal-associated domain"/>
    <property type="match status" value="1"/>
</dbReference>
<dbReference type="Gene3D" id="2.60.40.420">
    <property type="entry name" value="Cupredoxins - blue copper proteins"/>
    <property type="match status" value="1"/>
</dbReference>
<dbReference type="CDD" id="cd00371">
    <property type="entry name" value="HMA"/>
    <property type="match status" value="1"/>
</dbReference>
<keyword evidence="3" id="KW-0812">Transmembrane</keyword>
<feature type="compositionally biased region" description="Acidic residues" evidence="2">
    <location>
        <begin position="486"/>
        <end position="496"/>
    </location>
</feature>
<sequence>MNRSKTRIFIGGMTCVNCQNKIETALLHTAGIETARVSYQNGTADLVYDPDWITLEEIQQVIRDAGYEVLSEKARNKQKPGRAAHILIVIAVLYALLENSGILNRLVPRQLADTRMGYGMLFVIGLLTSVHCIAMCGGINLSQCIQQKRTETGNGASILGSALLYNLGRVISYTVIGAILGFAGMLIGGDSGVGISLFLQGILKIIAGIFMVLMGINMLGIFPGLRRFTPQIPRFLAGRVNQKKVGNRQPFIVGMLNGLMPCGPLQSMQIVALASGNPLAGAFSMFMFSLGTVPLMLGLGSFVSLLGKRFTKRVMEIGAVLVVVLGLAMLSQGFSLSGLLDGTAGSQVEETLRSAGPNMGAEPLPESIASSESEAATEEKTDVQIVRSTLSGGRYPNITVKAGTPVRWIIDVPKGALNGCNYRMVLRAYGISHTFSEGENVIEFTPEETGTVNYTCWMGMIRGKIFVTDEEEKESLAEEPAKNAEISEDEFEDSEAGDFGMGCCGGY</sequence>
<evidence type="ECO:0000256" key="2">
    <source>
        <dbReference type="SAM" id="MobiDB-lite"/>
    </source>
</evidence>
<accession>A0AAW3X6D1</accession>
<evidence type="ECO:0000256" key="3">
    <source>
        <dbReference type="SAM" id="Phobius"/>
    </source>
</evidence>
<feature type="domain" description="HMA" evidence="4">
    <location>
        <begin position="4"/>
        <end position="70"/>
    </location>
</feature>
<evidence type="ECO:0000313" key="5">
    <source>
        <dbReference type="EMBL" id="MBC5657590.1"/>
    </source>
</evidence>
<feature type="transmembrane region" description="Helical" evidence="3">
    <location>
        <begin position="201"/>
        <end position="225"/>
    </location>
</feature>
<feature type="transmembrane region" description="Helical" evidence="3">
    <location>
        <begin position="280"/>
        <end position="306"/>
    </location>
</feature>
<dbReference type="PANTHER" id="PTHR42208:SF1">
    <property type="entry name" value="HEAVY METAL TRANSPORTER"/>
    <property type="match status" value="1"/>
</dbReference>
<dbReference type="FunFam" id="3.30.70.100:FF:000001">
    <property type="entry name" value="ATPase copper transporting beta"/>
    <property type="match status" value="1"/>
</dbReference>
<comment type="caution">
    <text evidence="5">The sequence shown here is derived from an EMBL/GenBank/DDBJ whole genome shotgun (WGS) entry which is preliminary data.</text>
</comment>
<keyword evidence="1" id="KW-0479">Metal-binding</keyword>
<dbReference type="InterPro" id="IPR017969">
    <property type="entry name" value="Heavy-metal-associated_CS"/>
</dbReference>
<dbReference type="EMBL" id="JACOOW010000013">
    <property type="protein sequence ID" value="MBC5657590.1"/>
    <property type="molecule type" value="Genomic_DNA"/>
</dbReference>
<dbReference type="InterPro" id="IPR006121">
    <property type="entry name" value="HMA_dom"/>
</dbReference>
<proteinExistence type="predicted"/>
<evidence type="ECO:0000256" key="1">
    <source>
        <dbReference type="ARBA" id="ARBA00022723"/>
    </source>
</evidence>
<gene>
    <name evidence="5" type="ORF">H8S19_11065</name>
</gene>
<feature type="region of interest" description="Disordered" evidence="2">
    <location>
        <begin position="471"/>
        <end position="499"/>
    </location>
</feature>
<feature type="transmembrane region" description="Helical" evidence="3">
    <location>
        <begin position="251"/>
        <end position="274"/>
    </location>
</feature>
<organism evidence="5 6">
    <name type="scientific">Clostridium segne</name>
    <dbReference type="NCBI Taxonomy" id="2763038"/>
    <lineage>
        <taxon>Bacteria</taxon>
        <taxon>Bacillati</taxon>
        <taxon>Bacillota</taxon>
        <taxon>Clostridia</taxon>
        <taxon>Eubacteriales</taxon>
        <taxon>Clostridiaceae</taxon>
        <taxon>Clostridium</taxon>
    </lineage>
</organism>
<name>A0AAW3X6D1_9CLOT</name>
<dbReference type="Gene3D" id="3.30.70.100">
    <property type="match status" value="1"/>
</dbReference>
<reference evidence="5 6" key="1">
    <citation type="submission" date="2020-08" db="EMBL/GenBank/DDBJ databases">
        <title>Genome public.</title>
        <authorList>
            <person name="Liu C."/>
            <person name="Sun Q."/>
        </authorList>
    </citation>
    <scope>NUCLEOTIDE SEQUENCE [LARGE SCALE GENOMIC DNA]</scope>
    <source>
        <strain evidence="5 6">BX14</strain>
    </source>
</reference>
<keyword evidence="3" id="KW-0472">Membrane</keyword>
<keyword evidence="6" id="KW-1185">Reference proteome</keyword>
<feature type="transmembrane region" description="Helical" evidence="3">
    <location>
        <begin position="80"/>
        <end position="97"/>
    </location>
</feature>
<feature type="transmembrane region" description="Helical" evidence="3">
    <location>
        <begin position="170"/>
        <end position="189"/>
    </location>
</feature>
<protein>
    <submittedName>
        <fullName evidence="5">Sulfite exporter TauE/SafE family protein</fullName>
    </submittedName>
</protein>
<dbReference type="PROSITE" id="PS50846">
    <property type="entry name" value="HMA_2"/>
    <property type="match status" value="1"/>
</dbReference>
<dbReference type="InterPro" id="IPR036163">
    <property type="entry name" value="HMA_dom_sf"/>
</dbReference>
<dbReference type="GO" id="GO:0046872">
    <property type="term" value="F:metal ion binding"/>
    <property type="evidence" value="ECO:0007669"/>
    <property type="project" value="UniProtKB-KW"/>
</dbReference>
<dbReference type="Pfam" id="PF00403">
    <property type="entry name" value="HMA"/>
    <property type="match status" value="1"/>
</dbReference>
<dbReference type="Pfam" id="PF13386">
    <property type="entry name" value="DsbD_2"/>
    <property type="match status" value="1"/>
</dbReference>
<dbReference type="PROSITE" id="PS01047">
    <property type="entry name" value="HMA_1"/>
    <property type="match status" value="1"/>
</dbReference>
<dbReference type="AlphaFoldDB" id="A0AAW3X6D1"/>
<dbReference type="RefSeq" id="WP_118650924.1">
    <property type="nucleotide sequence ID" value="NZ_JACOOW010000013.1"/>
</dbReference>
<keyword evidence="3" id="KW-1133">Transmembrane helix</keyword>